<comment type="caution">
    <text evidence="10">The sequence shown here is derived from an EMBL/GenBank/DDBJ whole genome shotgun (WGS) entry which is preliminary data.</text>
</comment>
<dbReference type="InterPro" id="IPR050867">
    <property type="entry name" value="NiFe/NiFeSe_hydrgnase_LSU"/>
</dbReference>
<evidence type="ECO:0000256" key="6">
    <source>
        <dbReference type="ARBA" id="ARBA00022723"/>
    </source>
</evidence>
<evidence type="ECO:0000256" key="5">
    <source>
        <dbReference type="ARBA" id="ARBA00022596"/>
    </source>
</evidence>
<proteinExistence type="inferred from homology"/>
<dbReference type="GO" id="GO:0008901">
    <property type="term" value="F:ferredoxin hydrogenase activity"/>
    <property type="evidence" value="ECO:0007669"/>
    <property type="project" value="InterPro"/>
</dbReference>
<evidence type="ECO:0000256" key="7">
    <source>
        <dbReference type="ARBA" id="ARBA00022764"/>
    </source>
</evidence>
<accession>A0A194AFS3</accession>
<dbReference type="AlphaFoldDB" id="A0A194AFS3"/>
<comment type="similarity">
    <text evidence="3">Belongs to the [NiFe]/[NiFeSe] hydrogenase large subunit family.</text>
</comment>
<evidence type="ECO:0000256" key="4">
    <source>
        <dbReference type="ARBA" id="ARBA00011771"/>
    </source>
</evidence>
<comment type="subcellular location">
    <subcellularLocation>
        <location evidence="2">Periplasm</location>
    </subcellularLocation>
</comment>
<dbReference type="RefSeq" id="WP_069858964.1">
    <property type="nucleotide sequence ID" value="NZ_BDFE01000016.1"/>
</dbReference>
<keyword evidence="7" id="KW-0574">Periplasm</keyword>
<dbReference type="InterPro" id="IPR029014">
    <property type="entry name" value="NiFe-Hase_large"/>
</dbReference>
<feature type="binding site" evidence="9">
    <location>
        <position position="80"/>
    </location>
    <ligand>
        <name>Ni(2+)</name>
        <dbReference type="ChEBI" id="CHEBI:49786"/>
    </ligand>
</feature>
<keyword evidence="5 9" id="KW-0533">Nickel</keyword>
<reference evidence="11" key="1">
    <citation type="submission" date="2016-06" db="EMBL/GenBank/DDBJ databases">
        <title>Draft genome sequence of Desulfoplanes formicivorans strain Pf12B.</title>
        <authorList>
            <person name="Watanabe M."/>
            <person name="Kojima H."/>
            <person name="Fukui M."/>
        </authorList>
    </citation>
    <scope>NUCLEOTIDE SEQUENCE [LARGE SCALE GENOMIC DNA]</scope>
    <source>
        <strain evidence="11">Pf12B</strain>
    </source>
</reference>
<evidence type="ECO:0000256" key="8">
    <source>
        <dbReference type="ARBA" id="ARBA00023002"/>
    </source>
</evidence>
<gene>
    <name evidence="10" type="ORF">DPF_1651</name>
</gene>
<dbReference type="SUPFAM" id="SSF56762">
    <property type="entry name" value="HydB/Nqo4-like"/>
    <property type="match status" value="1"/>
</dbReference>
<keyword evidence="6 9" id="KW-0479">Metal-binding</keyword>
<dbReference type="PANTHER" id="PTHR42958:SF2">
    <property type="entry name" value="UPTAKE HYDROGENASE LARGE SUBUNIT"/>
    <property type="match status" value="1"/>
</dbReference>
<evidence type="ECO:0000313" key="10">
    <source>
        <dbReference type="EMBL" id="GAU08932.1"/>
    </source>
</evidence>
<evidence type="ECO:0000256" key="9">
    <source>
        <dbReference type="PIRSR" id="PIRSR601501-1"/>
    </source>
</evidence>
<sequence>MSGCKPSKAPVAGVSSKKIKIAVDPVTRIEGHLKVEVEVKDGKVVEAKCVGGMYRGFENILVGRDPRDASQLTQRICGVCPTAHATASVLALDDAFGVKVPTNGRIARNLILGANYLQSHILHFYHLAALDYVKGPDAAPFIPRYDNPDLLTDRIKDAKKAAAVNQYGLDQYLKALEIRRICHEMVALLGGRMPHVQGMVAGGTTEAPSKEKIAKYYARFKEVIAFVKDEYLPLIYTLGTVYPDLFETGAGYKNCVSWGVFPLSDTDPLDLLLKRGAYIDGKDVEVDPAKIKEYVGHSWFNQSKSGLNFAEGETVPNVDKAGAYSFIKSPRYADKACEAGPLARMWVTNPELSEVGQKMLKEKYGINAKKVRDLGDKAFSIMGRHVARAEETLYVANAIAGWLKQIVPGESTYMEYEVPESGEGLGMTEAPRGALLHYVDVKDQKISNYQIISATIWNANPMDDMGQRGPIEECLVGIPVPDPKNPVNVGRLIRAFDP</sequence>
<dbReference type="STRING" id="1592317.DPF_1651"/>
<feature type="binding site" evidence="9">
    <location>
        <position position="58"/>
    </location>
    <ligand>
        <name>Mg(2+)</name>
        <dbReference type="ChEBI" id="CHEBI:18420"/>
    </ligand>
</feature>
<dbReference type="GO" id="GO:0016151">
    <property type="term" value="F:nickel cation binding"/>
    <property type="evidence" value="ECO:0007669"/>
    <property type="project" value="InterPro"/>
</dbReference>
<dbReference type="Pfam" id="PF00374">
    <property type="entry name" value="NiFeSe_Hases"/>
    <property type="match status" value="2"/>
</dbReference>
<comment type="cofactor">
    <cofactor evidence="9">
        <name>Fe cation</name>
        <dbReference type="ChEBI" id="CHEBI:24875"/>
    </cofactor>
</comment>
<dbReference type="PANTHER" id="PTHR42958">
    <property type="entry name" value="HYDROGENASE-2 LARGE CHAIN"/>
    <property type="match status" value="1"/>
</dbReference>
<feature type="binding site" evidence="9">
    <location>
        <position position="77"/>
    </location>
    <ligand>
        <name>Ni(2+)</name>
        <dbReference type="ChEBI" id="CHEBI:49786"/>
    </ligand>
</feature>
<dbReference type="InterPro" id="IPR001501">
    <property type="entry name" value="Ni-dep_hyd_lsu"/>
</dbReference>
<keyword evidence="9" id="KW-0460">Magnesium</keyword>
<feature type="binding site" evidence="9">
    <location>
        <position position="80"/>
    </location>
    <ligand>
        <name>Fe cation</name>
        <dbReference type="ChEBI" id="CHEBI:24875"/>
    </ligand>
</feature>
<dbReference type="NCBIfam" id="NF045518">
    <property type="entry name" value="H2_NiFeSe_large"/>
    <property type="match status" value="1"/>
</dbReference>
<evidence type="ECO:0000256" key="2">
    <source>
        <dbReference type="ARBA" id="ARBA00004418"/>
    </source>
</evidence>
<dbReference type="Proteomes" id="UP000095200">
    <property type="component" value="Unassembled WGS sequence"/>
</dbReference>
<organism evidence="10 11">
    <name type="scientific">Desulfoplanes formicivorans</name>
    <dbReference type="NCBI Taxonomy" id="1592317"/>
    <lineage>
        <taxon>Bacteria</taxon>
        <taxon>Pseudomonadati</taxon>
        <taxon>Thermodesulfobacteriota</taxon>
        <taxon>Desulfovibrionia</taxon>
        <taxon>Desulfovibrionales</taxon>
        <taxon>Desulfoplanaceae</taxon>
        <taxon>Desulfoplanes</taxon>
    </lineage>
</organism>
<evidence type="ECO:0000313" key="11">
    <source>
        <dbReference type="Proteomes" id="UP000095200"/>
    </source>
</evidence>
<keyword evidence="11" id="KW-1185">Reference proteome</keyword>
<keyword evidence="8" id="KW-0560">Oxidoreductase</keyword>
<dbReference type="GO" id="GO:0042597">
    <property type="term" value="C:periplasmic space"/>
    <property type="evidence" value="ECO:0007669"/>
    <property type="project" value="UniProtKB-SubCell"/>
</dbReference>
<dbReference type="FunFam" id="1.10.645.10:FF:000002">
    <property type="entry name" value="Hydrogenase 2 large subunit"/>
    <property type="match status" value="1"/>
</dbReference>
<protein>
    <submittedName>
        <fullName evidence="10">Iron hydrogenase</fullName>
    </submittedName>
</protein>
<name>A0A194AFS3_9BACT</name>
<dbReference type="Gene3D" id="1.10.645.10">
    <property type="entry name" value="Cytochrome-c3 Hydrogenase, chain B"/>
    <property type="match status" value="1"/>
</dbReference>
<evidence type="ECO:0000256" key="3">
    <source>
        <dbReference type="ARBA" id="ARBA00009292"/>
    </source>
</evidence>
<comment type="subunit">
    <text evidence="4">Heterodimer of a large and a small subunit.</text>
</comment>
<dbReference type="EMBL" id="BDFE01000016">
    <property type="protein sequence ID" value="GAU08932.1"/>
    <property type="molecule type" value="Genomic_DNA"/>
</dbReference>
<feature type="binding site" evidence="9">
    <location>
        <position position="451"/>
    </location>
    <ligand>
        <name>Mg(2+)</name>
        <dbReference type="ChEBI" id="CHEBI:18420"/>
    </ligand>
</feature>
<dbReference type="OrthoDB" id="9761717at2"/>
<keyword evidence="9" id="KW-0408">Iron</keyword>
<dbReference type="NCBIfam" id="NF033181">
    <property type="entry name" value="NiFeSe_hydrog"/>
    <property type="match status" value="1"/>
</dbReference>
<evidence type="ECO:0000256" key="1">
    <source>
        <dbReference type="ARBA" id="ARBA00001967"/>
    </source>
</evidence>
<comment type="cofactor">
    <cofactor evidence="1 9">
        <name>Ni(2+)</name>
        <dbReference type="ChEBI" id="CHEBI:49786"/>
    </cofactor>
</comment>
<dbReference type="PROSITE" id="PS00507">
    <property type="entry name" value="NI_HGENASE_L_1"/>
    <property type="match status" value="1"/>
</dbReference>
<dbReference type="InterPro" id="IPR018194">
    <property type="entry name" value="Ni-dep_hyd_lsu_Ni_BS"/>
</dbReference>